<evidence type="ECO:0000256" key="4">
    <source>
        <dbReference type="ARBA" id="ARBA00022803"/>
    </source>
</evidence>
<evidence type="ECO:0000256" key="5">
    <source>
        <dbReference type="PROSITE-ProRule" id="PRU00339"/>
    </source>
</evidence>
<reference evidence="6" key="2">
    <citation type="submission" date="2025-09" db="UniProtKB">
        <authorList>
            <consortium name="Ensembl"/>
        </authorList>
    </citation>
    <scope>IDENTIFICATION</scope>
</reference>
<protein>
    <submittedName>
        <fullName evidence="6">Translocase of outer mitochondrial membrane 34</fullName>
    </submittedName>
</protein>
<organism evidence="6 7">
    <name type="scientific">Hippocampus comes</name>
    <name type="common">Tiger tail seahorse</name>
    <dbReference type="NCBI Taxonomy" id="109280"/>
    <lineage>
        <taxon>Eukaryota</taxon>
        <taxon>Metazoa</taxon>
        <taxon>Chordata</taxon>
        <taxon>Craniata</taxon>
        <taxon>Vertebrata</taxon>
        <taxon>Euteleostomi</taxon>
        <taxon>Actinopterygii</taxon>
        <taxon>Neopterygii</taxon>
        <taxon>Teleostei</taxon>
        <taxon>Neoteleostei</taxon>
        <taxon>Acanthomorphata</taxon>
        <taxon>Syngnathiaria</taxon>
        <taxon>Syngnathiformes</taxon>
        <taxon>Syngnathoidei</taxon>
        <taxon>Syngnathidae</taxon>
        <taxon>Hippocampus</taxon>
    </lineage>
</organism>
<evidence type="ECO:0000313" key="7">
    <source>
        <dbReference type="Proteomes" id="UP000264820"/>
    </source>
</evidence>
<keyword evidence="2" id="KW-0963">Cytoplasm</keyword>
<dbReference type="OMA" id="ECTTYTN"/>
<dbReference type="PANTHER" id="PTHR45984">
    <property type="entry name" value="RNA (RNA) POLYMERASE II ASSOCIATED PROTEIN HOMOLOG"/>
    <property type="match status" value="1"/>
</dbReference>
<keyword evidence="7" id="KW-1185">Reference proteome</keyword>
<reference evidence="6" key="1">
    <citation type="submission" date="2025-08" db="UniProtKB">
        <authorList>
            <consortium name="Ensembl"/>
        </authorList>
    </citation>
    <scope>IDENTIFICATION</scope>
</reference>
<evidence type="ECO:0000313" key="6">
    <source>
        <dbReference type="Ensembl" id="ENSHCOP00000009945.1"/>
    </source>
</evidence>
<dbReference type="Pfam" id="PF13181">
    <property type="entry name" value="TPR_8"/>
    <property type="match status" value="1"/>
</dbReference>
<name>A0A3Q2XY83_HIPCM</name>
<dbReference type="InterPro" id="IPR051982">
    <property type="entry name" value="CiliaryAsmbly_MitoImport"/>
</dbReference>
<dbReference type="Proteomes" id="UP000264820">
    <property type="component" value="Unplaced"/>
</dbReference>
<dbReference type="GO" id="GO:0005829">
    <property type="term" value="C:cytosol"/>
    <property type="evidence" value="ECO:0007669"/>
    <property type="project" value="TreeGrafter"/>
</dbReference>
<dbReference type="SMART" id="SM00028">
    <property type="entry name" value="TPR"/>
    <property type="match status" value="6"/>
</dbReference>
<dbReference type="PANTHER" id="PTHR45984:SF2">
    <property type="entry name" value="MITOCHONDRIAL IMPORT RECEPTOR SUBUNIT TOM34"/>
    <property type="match status" value="1"/>
</dbReference>
<dbReference type="GeneTree" id="ENSGT00940000154697"/>
<dbReference type="InterPro" id="IPR019734">
    <property type="entry name" value="TPR_rpt"/>
</dbReference>
<dbReference type="InterPro" id="IPR011990">
    <property type="entry name" value="TPR-like_helical_dom_sf"/>
</dbReference>
<evidence type="ECO:0000256" key="1">
    <source>
        <dbReference type="ARBA" id="ARBA00004496"/>
    </source>
</evidence>
<evidence type="ECO:0000256" key="3">
    <source>
        <dbReference type="ARBA" id="ARBA00022737"/>
    </source>
</evidence>
<dbReference type="AlphaFoldDB" id="A0A3Q2XY83"/>
<keyword evidence="4 5" id="KW-0802">TPR repeat</keyword>
<dbReference type="PROSITE" id="PS50005">
    <property type="entry name" value="TPR"/>
    <property type="match status" value="1"/>
</dbReference>
<dbReference type="Ensembl" id="ENSHCOT00000016283.1">
    <property type="protein sequence ID" value="ENSHCOP00000009945.1"/>
    <property type="gene ID" value="ENSHCOG00000012482.1"/>
</dbReference>
<dbReference type="STRING" id="109280.ENSHCOP00000009945"/>
<sequence length="290" mass="32276">MTSKTKVKQWAELKLAGNECFKTGQYGEATRIYSLAISELHKSSKSNVEDLSVLHSNRAASYLKEGNCAECLKDCNLSLELVPFNVKSLLRRAAASEAQERYRLAYVDYKTALQLDAHLVAAHEGANRYTFVFVLFVLVFKNIRTVLLSRLSAAPPQRNGIARNHDLAAEEDLRRAGLLKEEGNALVKKGAHAQAAEKYTQSIFHYGKEAAAFTNRALCYLALKRYHDAVGDCGAALAIDGANVKALYRRAQAYKELKEVKSCIRDLNKLLEVEPNNTAAIKLLQEVQQK</sequence>
<feature type="repeat" description="TPR" evidence="5">
    <location>
        <begin position="244"/>
        <end position="277"/>
    </location>
</feature>
<keyword evidence="3" id="KW-0677">Repeat</keyword>
<accession>A0A3Q2XY83</accession>
<dbReference type="GO" id="GO:0006626">
    <property type="term" value="P:protein targeting to mitochondrion"/>
    <property type="evidence" value="ECO:0007669"/>
    <property type="project" value="TreeGrafter"/>
</dbReference>
<comment type="subcellular location">
    <subcellularLocation>
        <location evidence="1">Cytoplasm</location>
    </subcellularLocation>
</comment>
<dbReference type="Gene3D" id="1.25.40.10">
    <property type="entry name" value="Tetratricopeptide repeat domain"/>
    <property type="match status" value="2"/>
</dbReference>
<dbReference type="SUPFAM" id="SSF48452">
    <property type="entry name" value="TPR-like"/>
    <property type="match status" value="2"/>
</dbReference>
<proteinExistence type="predicted"/>
<dbReference type="GO" id="GO:0031072">
    <property type="term" value="F:heat shock protein binding"/>
    <property type="evidence" value="ECO:0007669"/>
    <property type="project" value="TreeGrafter"/>
</dbReference>
<dbReference type="GO" id="GO:0005739">
    <property type="term" value="C:mitochondrion"/>
    <property type="evidence" value="ECO:0007669"/>
    <property type="project" value="TreeGrafter"/>
</dbReference>
<evidence type="ECO:0000256" key="2">
    <source>
        <dbReference type="ARBA" id="ARBA00022490"/>
    </source>
</evidence>